<accession>A7VTF9</accession>
<dbReference type="InterPro" id="IPR051393">
    <property type="entry name" value="ABC_transporter_permease"/>
</dbReference>
<gene>
    <name evidence="10" type="ORF">CH238_00060</name>
    <name evidence="9" type="ORF">CLOLEP_01851</name>
</gene>
<comment type="caution">
    <text evidence="9">The sequence shown here is derived from an EMBL/GenBank/DDBJ whole genome shotgun (WGS) entry which is preliminary data.</text>
</comment>
<evidence type="ECO:0000313" key="12">
    <source>
        <dbReference type="Proteomes" id="UP000220611"/>
    </source>
</evidence>
<dbReference type="PANTHER" id="PTHR30193">
    <property type="entry name" value="ABC TRANSPORTER PERMEASE PROTEIN"/>
    <property type="match status" value="1"/>
</dbReference>
<evidence type="ECO:0000256" key="4">
    <source>
        <dbReference type="ARBA" id="ARBA00022692"/>
    </source>
</evidence>
<evidence type="ECO:0000256" key="3">
    <source>
        <dbReference type="ARBA" id="ARBA00022475"/>
    </source>
</evidence>
<dbReference type="OrthoDB" id="367897at2"/>
<dbReference type="HOGENOM" id="CLU_016047_0_0_9"/>
<dbReference type="Proteomes" id="UP000220611">
    <property type="component" value="Unassembled WGS sequence"/>
</dbReference>
<feature type="transmembrane region" description="Helical" evidence="7">
    <location>
        <begin position="105"/>
        <end position="123"/>
    </location>
</feature>
<evidence type="ECO:0000313" key="11">
    <source>
        <dbReference type="Proteomes" id="UP000003490"/>
    </source>
</evidence>
<dbReference type="EMBL" id="ABCB02000018">
    <property type="protein sequence ID" value="EDO61455.1"/>
    <property type="molecule type" value="Genomic_DNA"/>
</dbReference>
<dbReference type="CDD" id="cd06261">
    <property type="entry name" value="TM_PBP2"/>
    <property type="match status" value="1"/>
</dbReference>
<dbReference type="PROSITE" id="PS50928">
    <property type="entry name" value="ABC_TM1"/>
    <property type="match status" value="1"/>
</dbReference>
<keyword evidence="6 7" id="KW-0472">Membrane</keyword>
<keyword evidence="5 7" id="KW-1133">Transmembrane helix</keyword>
<keyword evidence="2 7" id="KW-0813">Transport</keyword>
<dbReference type="PANTHER" id="PTHR30193:SF37">
    <property type="entry name" value="INNER MEMBRANE ABC TRANSPORTER PERMEASE PROTEIN YCJO"/>
    <property type="match status" value="1"/>
</dbReference>
<evidence type="ECO:0000256" key="2">
    <source>
        <dbReference type="ARBA" id="ARBA00022448"/>
    </source>
</evidence>
<feature type="transmembrane region" description="Helical" evidence="7">
    <location>
        <begin position="262"/>
        <end position="283"/>
    </location>
</feature>
<reference evidence="10 12" key="3">
    <citation type="submission" date="2017-07" db="EMBL/GenBank/DDBJ databases">
        <title>Prevalence of linear plasmids in Cutibacterium (Propionibacterium) acnes isolates obtained from prostatic tissue.</title>
        <authorList>
            <person name="Davidsson S."/>
            <person name="Carlsson J."/>
            <person name="Molling P."/>
            <person name="Andren O."/>
            <person name="Andersson S.-O."/>
            <person name="Brzuszkiewicz E."/>
            <person name="Poehlein A."/>
            <person name="Al-Zeer M."/>
            <person name="Brinkmann V."/>
            <person name="Scavenius C."/>
            <person name="Nazipi S."/>
            <person name="Soderquist B."/>
            <person name="Bruggemann H."/>
        </authorList>
    </citation>
    <scope>NUCLEOTIDE SEQUENCE [LARGE SCALE GENOMIC DNA]</scope>
    <source>
        <strain evidence="10 12">DSM 753</strain>
    </source>
</reference>
<dbReference type="InterPro" id="IPR000515">
    <property type="entry name" value="MetI-like"/>
</dbReference>
<dbReference type="EMBL" id="NOXF01000001">
    <property type="protein sequence ID" value="PEQ25437.1"/>
    <property type="molecule type" value="Genomic_DNA"/>
</dbReference>
<feature type="domain" description="ABC transmembrane type-1" evidence="8">
    <location>
        <begin position="68"/>
        <end position="283"/>
    </location>
</feature>
<evidence type="ECO:0000256" key="7">
    <source>
        <dbReference type="RuleBase" id="RU363032"/>
    </source>
</evidence>
<organism evidence="9 11">
    <name type="scientific">[Clostridium] leptum DSM 753</name>
    <dbReference type="NCBI Taxonomy" id="428125"/>
    <lineage>
        <taxon>Bacteria</taxon>
        <taxon>Bacillati</taxon>
        <taxon>Bacillota</taxon>
        <taxon>Clostridia</taxon>
        <taxon>Eubacteriales</taxon>
        <taxon>Oscillospiraceae</taxon>
        <taxon>Oscillospiraceae incertae sedis</taxon>
    </lineage>
</organism>
<dbReference type="Gene3D" id="1.10.3720.10">
    <property type="entry name" value="MetI-like"/>
    <property type="match status" value="1"/>
</dbReference>
<evidence type="ECO:0000256" key="6">
    <source>
        <dbReference type="ARBA" id="ARBA00023136"/>
    </source>
</evidence>
<dbReference type="GO" id="GO:0005886">
    <property type="term" value="C:plasma membrane"/>
    <property type="evidence" value="ECO:0007669"/>
    <property type="project" value="UniProtKB-SubCell"/>
</dbReference>
<name>A7VTF9_9FIRM</name>
<comment type="similarity">
    <text evidence="7">Belongs to the binding-protein-dependent transport system permease family.</text>
</comment>
<dbReference type="eggNOG" id="COG1175">
    <property type="taxonomic scope" value="Bacteria"/>
</dbReference>
<dbReference type="Pfam" id="PF00528">
    <property type="entry name" value="BPD_transp_1"/>
    <property type="match status" value="1"/>
</dbReference>
<feature type="transmembrane region" description="Helical" evidence="7">
    <location>
        <begin position="167"/>
        <end position="189"/>
    </location>
</feature>
<dbReference type="GO" id="GO:0055085">
    <property type="term" value="P:transmembrane transport"/>
    <property type="evidence" value="ECO:0007669"/>
    <property type="project" value="InterPro"/>
</dbReference>
<proteinExistence type="inferred from homology"/>
<dbReference type="Proteomes" id="UP000003490">
    <property type="component" value="Unassembled WGS sequence"/>
</dbReference>
<reference evidence="9 11" key="1">
    <citation type="submission" date="2007-08" db="EMBL/GenBank/DDBJ databases">
        <title>Draft genome sequence of Clostridium leptum (DSM 753).</title>
        <authorList>
            <person name="Sudarsanam P."/>
            <person name="Ley R."/>
            <person name="Guruge J."/>
            <person name="Turnbaugh P.J."/>
            <person name="Mahowald M."/>
            <person name="Liep D."/>
            <person name="Gordon J."/>
        </authorList>
    </citation>
    <scope>NUCLEOTIDE SEQUENCE [LARGE SCALE GENOMIC DNA]</scope>
    <source>
        <strain evidence="9 11">DSM 753</strain>
    </source>
</reference>
<feature type="transmembrane region" description="Helical" evidence="7">
    <location>
        <begin position="12"/>
        <end position="39"/>
    </location>
</feature>
<dbReference type="AlphaFoldDB" id="A7VTF9"/>
<keyword evidence="3" id="KW-1003">Cell membrane</keyword>
<evidence type="ECO:0000313" key="10">
    <source>
        <dbReference type="EMBL" id="PEQ25437.1"/>
    </source>
</evidence>
<comment type="subcellular location">
    <subcellularLocation>
        <location evidence="1 7">Cell membrane</location>
        <topology evidence="1 7">Multi-pass membrane protein</topology>
    </subcellularLocation>
</comment>
<sequence length="295" mass="32492">MDKMLRSKKWILLFLLPALLIFTATVFVPIIWSMVYSLYSWNGVSAMRFVGLENFADMFSDKNFVQSVVNNLIFVAINVVGQLFVGAFVAVLLTYVGKGREVFKTLYFTPVILASVAVAKIWSKFFSVDPDGVVNSLLELVGLGGLKTAWLGNAATSLGSVSLVESYWHMALFMVIIYSGLITISEDVLESAVMDGASAWKMFWKIKLPLMSEVFVVALVMVVNGCLKAFDIIFISTSGGPGYSSELVATYMYKVAFTSAKYGYGSAIALFLVVESMIAVMLIRKIANRVQRNSL</sequence>
<dbReference type="InterPro" id="IPR035906">
    <property type="entry name" value="MetI-like_sf"/>
</dbReference>
<feature type="transmembrane region" description="Helical" evidence="7">
    <location>
        <begin position="72"/>
        <end position="93"/>
    </location>
</feature>
<evidence type="ECO:0000259" key="8">
    <source>
        <dbReference type="PROSITE" id="PS50928"/>
    </source>
</evidence>
<evidence type="ECO:0000256" key="1">
    <source>
        <dbReference type="ARBA" id="ARBA00004651"/>
    </source>
</evidence>
<feature type="transmembrane region" description="Helical" evidence="7">
    <location>
        <begin position="210"/>
        <end position="235"/>
    </location>
</feature>
<protein>
    <submittedName>
        <fullName evidence="9">ABC transporter, permease protein</fullName>
    </submittedName>
    <submittedName>
        <fullName evidence="10">Sugar ABC transporter permease</fullName>
    </submittedName>
</protein>
<keyword evidence="12" id="KW-1185">Reference proteome</keyword>
<evidence type="ECO:0000313" key="9">
    <source>
        <dbReference type="EMBL" id="EDO61455.1"/>
    </source>
</evidence>
<dbReference type="SUPFAM" id="SSF161098">
    <property type="entry name" value="MetI-like"/>
    <property type="match status" value="1"/>
</dbReference>
<keyword evidence="4 7" id="KW-0812">Transmembrane</keyword>
<reference evidence="9 11" key="2">
    <citation type="submission" date="2007-08" db="EMBL/GenBank/DDBJ databases">
        <authorList>
            <person name="Fulton L."/>
            <person name="Clifton S."/>
            <person name="Fulton B."/>
            <person name="Xu J."/>
            <person name="Minx P."/>
            <person name="Pepin K.H."/>
            <person name="Johnson M."/>
            <person name="Thiruvilangam P."/>
            <person name="Bhonagiri V."/>
            <person name="Nash W.E."/>
            <person name="Wang C."/>
            <person name="Mardis E.R."/>
            <person name="Wilson R.K."/>
        </authorList>
    </citation>
    <scope>NUCLEOTIDE SEQUENCE [LARGE SCALE GENOMIC DNA]</scope>
    <source>
        <strain evidence="9 11">DSM 753</strain>
    </source>
</reference>
<evidence type="ECO:0000256" key="5">
    <source>
        <dbReference type="ARBA" id="ARBA00022989"/>
    </source>
</evidence>